<dbReference type="EMBL" id="VNFK01000002">
    <property type="protein sequence ID" value="TVU66230.1"/>
    <property type="molecule type" value="Genomic_DNA"/>
</dbReference>
<sequence length="244" mass="25814">MEHAVDTFDVDGRITVRSGDGIFFRVPGGSTPGTNGGAADRIRAELLERRLAGQRPAAGRERVSVAGPGAGRVVGALEAAGVLATPWDDAQDPAVPGLLIHLPSSPAERTRFDHLPAAGTAVLRCYAEGELVFLDPLALSPRDPSSTQILRRRLAASAAAAELKAWLQTPAAATELSLPDTAWSMVIARVLGTVKAWQSESAALQPLRRTLWRLDTRTLAASEHPVLPFPEPALLAGGLPLPRR</sequence>
<dbReference type="AlphaFoldDB" id="A0A558HAS1"/>
<evidence type="ECO:0000313" key="1">
    <source>
        <dbReference type="EMBL" id="TVU66230.1"/>
    </source>
</evidence>
<dbReference type="RefSeq" id="WP_144648135.1">
    <property type="nucleotide sequence ID" value="NZ_VNFK01000002.1"/>
</dbReference>
<evidence type="ECO:0000313" key="2">
    <source>
        <dbReference type="Proteomes" id="UP000316500"/>
    </source>
</evidence>
<gene>
    <name evidence="1" type="ORF">FQP90_02300</name>
</gene>
<dbReference type="OrthoDB" id="4965547at2"/>
<organism evidence="1 2">
    <name type="scientific">Paenarthrobacter nitroguajacolicus</name>
    <name type="common">Arthrobacter nitroguajacolicus</name>
    <dbReference type="NCBI Taxonomy" id="211146"/>
    <lineage>
        <taxon>Bacteria</taxon>
        <taxon>Bacillati</taxon>
        <taxon>Actinomycetota</taxon>
        <taxon>Actinomycetes</taxon>
        <taxon>Micrococcales</taxon>
        <taxon>Micrococcaceae</taxon>
        <taxon>Paenarthrobacter</taxon>
    </lineage>
</organism>
<name>A0A558HAS1_PAENT</name>
<comment type="caution">
    <text evidence="1">The sequence shown here is derived from an EMBL/GenBank/DDBJ whole genome shotgun (WGS) entry which is preliminary data.</text>
</comment>
<proteinExistence type="predicted"/>
<protein>
    <submittedName>
        <fullName evidence="1">Uncharacterized protein</fullName>
    </submittedName>
</protein>
<accession>A0A558HAS1</accession>
<dbReference type="Proteomes" id="UP000316500">
    <property type="component" value="Unassembled WGS sequence"/>
</dbReference>
<reference evidence="1 2" key="1">
    <citation type="submission" date="2019-07" db="EMBL/GenBank/DDBJ databases">
        <title>Diversity of Bacteria from Kongsfjorden, Arctic.</title>
        <authorList>
            <person name="Yu Y."/>
        </authorList>
    </citation>
    <scope>NUCLEOTIDE SEQUENCE [LARGE SCALE GENOMIC DNA]</scope>
    <source>
        <strain evidence="1 2">SM1928</strain>
    </source>
</reference>